<evidence type="ECO:0000313" key="1">
    <source>
        <dbReference type="EMBL" id="RIB17275.1"/>
    </source>
</evidence>
<accession>A0A397V4E3</accession>
<dbReference type="AlphaFoldDB" id="A0A397V4E3"/>
<dbReference type="PANTHER" id="PTHR28207:SF1">
    <property type="entry name" value="ATP SYNTHASE SUBUNIT H, MITOCHONDRIAL"/>
    <property type="match status" value="1"/>
</dbReference>
<protein>
    <submittedName>
        <fullName evidence="1">ATP synthase complex subunit H-domain-containing protein</fullName>
    </submittedName>
</protein>
<dbReference type="Proteomes" id="UP000266673">
    <property type="component" value="Unassembled WGS sequence"/>
</dbReference>
<dbReference type="GO" id="GO:0046933">
    <property type="term" value="F:proton-transporting ATP synthase activity, rotational mechanism"/>
    <property type="evidence" value="ECO:0007669"/>
    <property type="project" value="TreeGrafter"/>
</dbReference>
<dbReference type="PANTHER" id="PTHR28207">
    <property type="entry name" value="ATP SYNTHASE SUBUNIT H, MITOCHONDRIAL"/>
    <property type="match status" value="1"/>
</dbReference>
<sequence>MEKWTRLSTIVQPIIFPRVSLFTRGSFHQRFRPLTSKTAQSNDYIRDIYIKLLKGYKPPPEKPGAEVGLVKELRPPSAPSAPDVHEDLSEELAAYDAEDVHLEAEKILVGSSFEEQVLKDEEEAPSPGH</sequence>
<comment type="caution">
    <text evidence="1">The sequence shown here is derived from an EMBL/GenBank/DDBJ whole genome shotgun (WGS) entry which is preliminary data.</text>
</comment>
<dbReference type="EMBL" id="QKWP01000618">
    <property type="protein sequence ID" value="RIB17275.1"/>
    <property type="molecule type" value="Genomic_DNA"/>
</dbReference>
<dbReference type="OrthoDB" id="274752at2759"/>
<keyword evidence="2" id="KW-1185">Reference proteome</keyword>
<evidence type="ECO:0000313" key="2">
    <source>
        <dbReference type="Proteomes" id="UP000266673"/>
    </source>
</evidence>
<reference evidence="1 2" key="1">
    <citation type="submission" date="2018-06" db="EMBL/GenBank/DDBJ databases">
        <title>Comparative genomics reveals the genomic features of Rhizophagus irregularis, R. cerebriforme, R. diaphanum and Gigaspora rosea, and their symbiotic lifestyle signature.</title>
        <authorList>
            <person name="Morin E."/>
            <person name="San Clemente H."/>
            <person name="Chen E.C.H."/>
            <person name="De La Providencia I."/>
            <person name="Hainaut M."/>
            <person name="Kuo A."/>
            <person name="Kohler A."/>
            <person name="Murat C."/>
            <person name="Tang N."/>
            <person name="Roy S."/>
            <person name="Loubradou J."/>
            <person name="Henrissat B."/>
            <person name="Grigoriev I.V."/>
            <person name="Corradi N."/>
            <person name="Roux C."/>
            <person name="Martin F.M."/>
        </authorList>
    </citation>
    <scope>NUCLEOTIDE SEQUENCE [LARGE SCALE GENOMIC DNA]</scope>
    <source>
        <strain evidence="1 2">DAOM 194757</strain>
    </source>
</reference>
<gene>
    <name evidence="1" type="ORF">C2G38_2187759</name>
</gene>
<dbReference type="InterPro" id="IPR019711">
    <property type="entry name" value="ATP_synth_F0_suH"/>
</dbReference>
<dbReference type="Pfam" id="PF10775">
    <property type="entry name" value="ATP_sub_h"/>
    <property type="match status" value="1"/>
</dbReference>
<proteinExistence type="predicted"/>
<dbReference type="STRING" id="44941.A0A397V4E3"/>
<name>A0A397V4E3_9GLOM</name>
<organism evidence="1 2">
    <name type="scientific">Gigaspora rosea</name>
    <dbReference type="NCBI Taxonomy" id="44941"/>
    <lineage>
        <taxon>Eukaryota</taxon>
        <taxon>Fungi</taxon>
        <taxon>Fungi incertae sedis</taxon>
        <taxon>Mucoromycota</taxon>
        <taxon>Glomeromycotina</taxon>
        <taxon>Glomeromycetes</taxon>
        <taxon>Diversisporales</taxon>
        <taxon>Gigasporaceae</taxon>
        <taxon>Gigaspora</taxon>
    </lineage>
</organism>